<evidence type="ECO:0000313" key="12">
    <source>
        <dbReference type="EMBL" id="KAF9624372.1"/>
    </source>
</evidence>
<comment type="catalytic activity">
    <reaction evidence="1">
        <text>2 a phenolic donor + H2O2 = 2 a phenolic radical donor + 2 H2O</text>
        <dbReference type="Rhea" id="RHEA:56136"/>
        <dbReference type="ChEBI" id="CHEBI:15377"/>
        <dbReference type="ChEBI" id="CHEBI:16240"/>
        <dbReference type="ChEBI" id="CHEBI:139520"/>
        <dbReference type="ChEBI" id="CHEBI:139521"/>
        <dbReference type="EC" id="1.11.1.7"/>
    </reaction>
</comment>
<evidence type="ECO:0000256" key="5">
    <source>
        <dbReference type="ARBA" id="ARBA00023002"/>
    </source>
</evidence>
<keyword evidence="13" id="KW-1185">Reference proteome</keyword>
<dbReference type="OrthoDB" id="2113341at2759"/>
<evidence type="ECO:0000256" key="1">
    <source>
        <dbReference type="ARBA" id="ARBA00000189"/>
    </source>
</evidence>
<evidence type="ECO:0000256" key="8">
    <source>
        <dbReference type="PIRSR" id="PIRSR600823-3"/>
    </source>
</evidence>
<dbReference type="GO" id="GO:0046872">
    <property type="term" value="F:metal ion binding"/>
    <property type="evidence" value="ECO:0007669"/>
    <property type="project" value="UniProtKB-KW"/>
</dbReference>
<evidence type="ECO:0000256" key="2">
    <source>
        <dbReference type="ARBA" id="ARBA00022559"/>
    </source>
</evidence>
<dbReference type="GO" id="GO:0140825">
    <property type="term" value="F:lactoperoxidase activity"/>
    <property type="evidence" value="ECO:0007669"/>
    <property type="project" value="UniProtKB-EC"/>
</dbReference>
<accession>A0A835IXD3</accession>
<dbReference type="InterPro" id="IPR002016">
    <property type="entry name" value="Haem_peroxidase"/>
</dbReference>
<comment type="cofactor">
    <cofactor evidence="8">
        <name>heme b</name>
        <dbReference type="ChEBI" id="CHEBI:60344"/>
    </cofactor>
    <text evidence="8">Binds 1 heme b (iron(II)-protoporphyrin IX) group per subunit.</text>
</comment>
<dbReference type="Gene3D" id="1.10.520.10">
    <property type="match status" value="1"/>
</dbReference>
<evidence type="ECO:0000256" key="7">
    <source>
        <dbReference type="PIRSR" id="PIRSR600823-2"/>
    </source>
</evidence>
<dbReference type="InterPro" id="IPR010255">
    <property type="entry name" value="Haem_peroxidase_sf"/>
</dbReference>
<comment type="caution">
    <text evidence="12">The sequence shown here is derived from an EMBL/GenBank/DDBJ whole genome shotgun (WGS) entry which is preliminary data.</text>
</comment>
<evidence type="ECO:0000313" key="13">
    <source>
        <dbReference type="Proteomes" id="UP000631114"/>
    </source>
</evidence>
<feature type="domain" description="Plant heme peroxidase family profile" evidence="11">
    <location>
        <begin position="1"/>
        <end position="60"/>
    </location>
</feature>
<dbReference type="PROSITE" id="PS50873">
    <property type="entry name" value="PEROXIDASE_4"/>
    <property type="match status" value="1"/>
</dbReference>
<keyword evidence="8" id="KW-0106">Calcium</keyword>
<name>A0A835IXD3_9MAGN</name>
<feature type="binding site" description="axial binding residue" evidence="8">
    <location>
        <position position="59"/>
    </location>
    <ligand>
        <name>heme b</name>
        <dbReference type="ChEBI" id="CHEBI:60344"/>
    </ligand>
    <ligandPart>
        <name>Fe</name>
        <dbReference type="ChEBI" id="CHEBI:18248"/>
    </ligandPart>
</feature>
<feature type="region of interest" description="Disordered" evidence="10">
    <location>
        <begin position="1"/>
        <end position="26"/>
    </location>
</feature>
<evidence type="ECO:0000259" key="11">
    <source>
        <dbReference type="PROSITE" id="PS50873"/>
    </source>
</evidence>
<dbReference type="AlphaFoldDB" id="A0A835IXD3"/>
<evidence type="ECO:0000256" key="6">
    <source>
        <dbReference type="ARBA" id="ARBA00023004"/>
    </source>
</evidence>
<dbReference type="InterPro" id="IPR000823">
    <property type="entry name" value="Peroxidase_pln"/>
</dbReference>
<dbReference type="Proteomes" id="UP000631114">
    <property type="component" value="Unassembled WGS sequence"/>
</dbReference>
<dbReference type="SUPFAM" id="SSF48113">
    <property type="entry name" value="Heme-dependent peroxidases"/>
    <property type="match status" value="1"/>
</dbReference>
<dbReference type="Gene3D" id="1.10.420.10">
    <property type="entry name" value="Peroxidase, domain 2"/>
    <property type="match status" value="1"/>
</dbReference>
<keyword evidence="3" id="KW-0349">Heme</keyword>
<organism evidence="12 13">
    <name type="scientific">Coptis chinensis</name>
    <dbReference type="NCBI Taxonomy" id="261450"/>
    <lineage>
        <taxon>Eukaryota</taxon>
        <taxon>Viridiplantae</taxon>
        <taxon>Streptophyta</taxon>
        <taxon>Embryophyta</taxon>
        <taxon>Tracheophyta</taxon>
        <taxon>Spermatophyta</taxon>
        <taxon>Magnoliopsida</taxon>
        <taxon>Ranunculales</taxon>
        <taxon>Ranunculaceae</taxon>
        <taxon>Coptidoideae</taxon>
        <taxon>Coptis</taxon>
    </lineage>
</organism>
<evidence type="ECO:0000256" key="4">
    <source>
        <dbReference type="ARBA" id="ARBA00022723"/>
    </source>
</evidence>
<evidence type="ECO:0000256" key="10">
    <source>
        <dbReference type="SAM" id="MobiDB-lite"/>
    </source>
</evidence>
<feature type="binding site" evidence="8">
    <location>
        <position position="60"/>
    </location>
    <ligand>
        <name>Ca(2+)</name>
        <dbReference type="ChEBI" id="CHEBI:29108"/>
        <label>2</label>
    </ligand>
</feature>
<proteinExistence type="inferred from homology"/>
<evidence type="ECO:0000256" key="3">
    <source>
        <dbReference type="ARBA" id="ARBA00022617"/>
    </source>
</evidence>
<protein>
    <recommendedName>
        <fullName evidence="11">Plant heme peroxidase family profile domain-containing protein</fullName>
    </recommendedName>
</protein>
<dbReference type="EMBL" id="JADFTS010000001">
    <property type="protein sequence ID" value="KAF9624372.1"/>
    <property type="molecule type" value="Genomic_DNA"/>
</dbReference>
<keyword evidence="2" id="KW-0575">Peroxidase</keyword>
<keyword evidence="4 8" id="KW-0479">Metal-binding</keyword>
<keyword evidence="5" id="KW-0560">Oxidoreductase</keyword>
<dbReference type="Pfam" id="PF00141">
    <property type="entry name" value="peroxidase"/>
    <property type="match status" value="1"/>
</dbReference>
<sequence length="84" mass="9286">MLQQRGGPSYAIPVGRRDARAPSPARTTDLPAFFEDLNLLSAKFKSKRFTNGRALSGAHTAKPVVHYLGTEYTMKPTLILVIRD</sequence>
<evidence type="ECO:0000256" key="9">
    <source>
        <dbReference type="RuleBase" id="RU004241"/>
    </source>
</evidence>
<comment type="similarity">
    <text evidence="9">Belongs to the peroxidase family.</text>
</comment>
<gene>
    <name evidence="12" type="ORF">IFM89_010539</name>
</gene>
<feature type="binding site" evidence="7">
    <location>
        <position position="31"/>
    </location>
    <ligand>
        <name>substrate</name>
    </ligand>
</feature>
<dbReference type="GO" id="GO:0006979">
    <property type="term" value="P:response to oxidative stress"/>
    <property type="evidence" value="ECO:0007669"/>
    <property type="project" value="InterPro"/>
</dbReference>
<keyword evidence="6 8" id="KW-0408">Iron</keyword>
<comment type="cofactor">
    <cofactor evidence="8">
        <name>Ca(2+)</name>
        <dbReference type="ChEBI" id="CHEBI:29108"/>
    </cofactor>
    <text evidence="8">Binds 2 calcium ions per subunit.</text>
</comment>
<dbReference type="GO" id="GO:0020037">
    <property type="term" value="F:heme binding"/>
    <property type="evidence" value="ECO:0007669"/>
    <property type="project" value="InterPro"/>
</dbReference>
<dbReference type="PRINTS" id="PR00461">
    <property type="entry name" value="PLPEROXIDASE"/>
</dbReference>
<reference evidence="12 13" key="1">
    <citation type="submission" date="2020-10" db="EMBL/GenBank/DDBJ databases">
        <title>The Coptis chinensis genome and diversification of protoberbering-type alkaloids.</title>
        <authorList>
            <person name="Wang B."/>
            <person name="Shu S."/>
            <person name="Song C."/>
            <person name="Liu Y."/>
        </authorList>
    </citation>
    <scope>NUCLEOTIDE SEQUENCE [LARGE SCALE GENOMIC DNA]</scope>
    <source>
        <strain evidence="12">HL-2020</strain>
        <tissue evidence="12">Leaf</tissue>
    </source>
</reference>